<gene>
    <name evidence="1" type="ORF">OSB04_031594</name>
</gene>
<dbReference type="InterPro" id="IPR002036">
    <property type="entry name" value="YbeY"/>
</dbReference>
<dbReference type="Gene3D" id="3.30.1240.10">
    <property type="match status" value="1"/>
</dbReference>
<dbReference type="InterPro" id="IPR036412">
    <property type="entry name" value="HAD-like_sf"/>
</dbReference>
<dbReference type="PANTHER" id="PTHR46986">
    <property type="entry name" value="ENDORIBONUCLEASE YBEY, CHLOROPLASTIC"/>
    <property type="match status" value="1"/>
</dbReference>
<dbReference type="Gene3D" id="3.40.50.1000">
    <property type="entry name" value="HAD superfamily/HAD-like"/>
    <property type="match status" value="2"/>
</dbReference>
<organism evidence="1 2">
    <name type="scientific">Centaurea solstitialis</name>
    <name type="common">yellow star-thistle</name>
    <dbReference type="NCBI Taxonomy" id="347529"/>
    <lineage>
        <taxon>Eukaryota</taxon>
        <taxon>Viridiplantae</taxon>
        <taxon>Streptophyta</taxon>
        <taxon>Embryophyta</taxon>
        <taxon>Tracheophyta</taxon>
        <taxon>Spermatophyta</taxon>
        <taxon>Magnoliopsida</taxon>
        <taxon>eudicotyledons</taxon>
        <taxon>Gunneridae</taxon>
        <taxon>Pentapetalae</taxon>
        <taxon>asterids</taxon>
        <taxon>campanulids</taxon>
        <taxon>Asterales</taxon>
        <taxon>Asteraceae</taxon>
        <taxon>Carduoideae</taxon>
        <taxon>Cardueae</taxon>
        <taxon>Centaureinae</taxon>
        <taxon>Centaurea</taxon>
    </lineage>
</organism>
<sequence length="166" mass="17996">MEFDGTIGHRSTDILLSFNRSGTLLNSQSWISATNANPLREASSSGVKVVIATGKPSSRGLPPHRVSGAEGRHHAFSRGPFKQWSGEVQKVLFLDSAEGVAGTLRPYREQATRGRSRLCRAAVQAQANMLEIVPPATSKDNGVKKLLDHFGASTDEVMGIGDRWRK</sequence>
<dbReference type="GO" id="GO:0006364">
    <property type="term" value="P:rRNA processing"/>
    <property type="evidence" value="ECO:0007669"/>
    <property type="project" value="InterPro"/>
</dbReference>
<dbReference type="GO" id="GO:0004222">
    <property type="term" value="F:metalloendopeptidase activity"/>
    <property type="evidence" value="ECO:0007669"/>
    <property type="project" value="InterPro"/>
</dbReference>
<dbReference type="InterPro" id="IPR023214">
    <property type="entry name" value="HAD_sf"/>
</dbReference>
<accession>A0AA38SMX9</accession>
<proteinExistence type="predicted"/>
<keyword evidence="2" id="KW-1185">Reference proteome</keyword>
<dbReference type="AlphaFoldDB" id="A0AA38SMX9"/>
<name>A0AA38SMX9_9ASTR</name>
<comment type="caution">
    <text evidence="1">The sequence shown here is derived from an EMBL/GenBank/DDBJ whole genome shotgun (WGS) entry which is preliminary data.</text>
</comment>
<dbReference type="Proteomes" id="UP001172457">
    <property type="component" value="Chromosome 8"/>
</dbReference>
<evidence type="ECO:0000313" key="2">
    <source>
        <dbReference type="Proteomes" id="UP001172457"/>
    </source>
</evidence>
<evidence type="ECO:0000313" key="1">
    <source>
        <dbReference type="EMBL" id="KAJ9538861.1"/>
    </source>
</evidence>
<dbReference type="EMBL" id="JARYMX010000008">
    <property type="protein sequence ID" value="KAJ9538861.1"/>
    <property type="molecule type" value="Genomic_DNA"/>
</dbReference>
<protein>
    <submittedName>
        <fullName evidence="1">Uncharacterized protein</fullName>
    </submittedName>
</protein>
<dbReference type="SUPFAM" id="SSF56784">
    <property type="entry name" value="HAD-like"/>
    <property type="match status" value="1"/>
</dbReference>
<reference evidence="1" key="1">
    <citation type="submission" date="2023-03" db="EMBL/GenBank/DDBJ databases">
        <title>Chromosome-scale reference genome and RAD-based genetic map of yellow starthistle (Centaurea solstitialis) reveal putative structural variation and QTLs associated with invader traits.</title>
        <authorList>
            <person name="Reatini B."/>
            <person name="Cang F.A."/>
            <person name="Jiang Q."/>
            <person name="Mckibben M.T.W."/>
            <person name="Barker M.S."/>
            <person name="Rieseberg L.H."/>
            <person name="Dlugosch K.M."/>
        </authorList>
    </citation>
    <scope>NUCLEOTIDE SEQUENCE</scope>
    <source>
        <strain evidence="1">CAN-66</strain>
        <tissue evidence="1">Leaf</tissue>
    </source>
</reference>
<dbReference type="Pfam" id="PF08282">
    <property type="entry name" value="Hydrolase_3"/>
    <property type="match status" value="2"/>
</dbReference>
<dbReference type="PANTHER" id="PTHR46986:SF1">
    <property type="entry name" value="ENDORIBONUCLEASE YBEY, CHLOROPLASTIC"/>
    <property type="match status" value="1"/>
</dbReference>